<evidence type="ECO:0000256" key="1">
    <source>
        <dbReference type="SAM" id="SignalP"/>
    </source>
</evidence>
<gene>
    <name evidence="2" type="ORF">AWJ07_15425</name>
</gene>
<dbReference type="RefSeq" id="WP_059745554.1">
    <property type="nucleotide sequence ID" value="NZ_LRDC01000016.1"/>
</dbReference>
<dbReference type="AlphaFoldDB" id="A0A106C0X4"/>
<feature type="chain" id="PRO_5007125967" evidence="1">
    <location>
        <begin position="23"/>
        <end position="126"/>
    </location>
</feature>
<dbReference type="EMBL" id="LRDC01000016">
    <property type="protein sequence ID" value="KVX02203.1"/>
    <property type="molecule type" value="Genomic_DNA"/>
</dbReference>
<sequence length="126" mass="13713">MKLLSSLLVGTLGGIVSMLAEADDAQSTLGHLVELSITHNDNSIGLSCLPRTEAAGETADWVIECNRLAYQYLISKTGEGIEFNRQVNEKPFGMAADFMAKTLMTDPSGFKAVNIAQEFEFTHKKT</sequence>
<reference evidence="2 3" key="1">
    <citation type="submission" date="2016-01" db="EMBL/GenBank/DDBJ databases">
        <title>Draft genome of the antarctic isolate Shewanella frigidimarina Ag06-30.</title>
        <authorList>
            <person name="Parmeciano Di Noto G."/>
            <person name="Vazquez S."/>
            <person name="Mac Cormack W."/>
            <person name="Iriarte A."/>
            <person name="Quiroga C."/>
        </authorList>
    </citation>
    <scope>NUCLEOTIDE SEQUENCE [LARGE SCALE GENOMIC DNA]</scope>
    <source>
        <strain evidence="2 3">Ag06-30</strain>
    </source>
</reference>
<keyword evidence="1" id="KW-0732">Signal</keyword>
<comment type="caution">
    <text evidence="2">The sequence shown here is derived from an EMBL/GenBank/DDBJ whole genome shotgun (WGS) entry which is preliminary data.</text>
</comment>
<organism evidence="2">
    <name type="scientific">Shewanella frigidimarina</name>
    <dbReference type="NCBI Taxonomy" id="56812"/>
    <lineage>
        <taxon>Bacteria</taxon>
        <taxon>Pseudomonadati</taxon>
        <taxon>Pseudomonadota</taxon>
        <taxon>Gammaproteobacteria</taxon>
        <taxon>Alteromonadales</taxon>
        <taxon>Shewanellaceae</taxon>
        <taxon>Shewanella</taxon>
    </lineage>
</organism>
<accession>A0A106C0X4</accession>
<feature type="signal peptide" evidence="1">
    <location>
        <begin position="1"/>
        <end position="22"/>
    </location>
</feature>
<proteinExistence type="predicted"/>
<dbReference type="Proteomes" id="UP000055702">
    <property type="component" value="Unassembled WGS sequence"/>
</dbReference>
<evidence type="ECO:0000313" key="3">
    <source>
        <dbReference type="Proteomes" id="UP000055702"/>
    </source>
</evidence>
<name>A0A106C0X4_SHEFR</name>
<evidence type="ECO:0000313" key="2">
    <source>
        <dbReference type="EMBL" id="KVX02203.1"/>
    </source>
</evidence>
<protein>
    <submittedName>
        <fullName evidence="2">Uncharacterized protein</fullName>
    </submittedName>
</protein>